<dbReference type="Pfam" id="PF00106">
    <property type="entry name" value="adh_short"/>
    <property type="match status" value="1"/>
</dbReference>
<evidence type="ECO:0000313" key="2">
    <source>
        <dbReference type="EMBL" id="KKN66764.1"/>
    </source>
</evidence>
<dbReference type="AlphaFoldDB" id="A0A0F9SIC3"/>
<evidence type="ECO:0000256" key="1">
    <source>
        <dbReference type="ARBA" id="ARBA00006484"/>
    </source>
</evidence>
<comment type="caution">
    <text evidence="2">The sequence shown here is derived from an EMBL/GenBank/DDBJ whole genome shotgun (WGS) entry which is preliminary data.</text>
</comment>
<dbReference type="Gene3D" id="3.40.50.720">
    <property type="entry name" value="NAD(P)-binding Rossmann-like Domain"/>
    <property type="match status" value="1"/>
</dbReference>
<dbReference type="InterPro" id="IPR050259">
    <property type="entry name" value="SDR"/>
</dbReference>
<name>A0A0F9SIC3_9ZZZZ</name>
<protein>
    <submittedName>
        <fullName evidence="2">Uncharacterized protein</fullName>
    </submittedName>
</protein>
<dbReference type="CDD" id="cd05233">
    <property type="entry name" value="SDR_c"/>
    <property type="match status" value="1"/>
</dbReference>
<dbReference type="FunFam" id="3.40.50.720:FF:000084">
    <property type="entry name" value="Short-chain dehydrogenase reductase"/>
    <property type="match status" value="1"/>
</dbReference>
<dbReference type="EMBL" id="LAZR01000491">
    <property type="protein sequence ID" value="KKN66764.1"/>
    <property type="molecule type" value="Genomic_DNA"/>
</dbReference>
<dbReference type="PANTHER" id="PTHR42879">
    <property type="entry name" value="3-OXOACYL-(ACYL-CARRIER-PROTEIN) REDUCTASE"/>
    <property type="match status" value="1"/>
</dbReference>
<organism evidence="2">
    <name type="scientific">marine sediment metagenome</name>
    <dbReference type="NCBI Taxonomy" id="412755"/>
    <lineage>
        <taxon>unclassified sequences</taxon>
        <taxon>metagenomes</taxon>
        <taxon>ecological metagenomes</taxon>
    </lineage>
</organism>
<dbReference type="PROSITE" id="PS00061">
    <property type="entry name" value="ADH_SHORT"/>
    <property type="match status" value="1"/>
</dbReference>
<accession>A0A0F9SIC3</accession>
<dbReference type="PRINTS" id="PR00080">
    <property type="entry name" value="SDRFAMILY"/>
</dbReference>
<sequence>MKLLEGRNALVTGGGRGIGKEVALDLALSGANVAVSARSKEELESTVKEIEKFGVKGIAIPADLSVLKGVSECATKFFNNFDSIDILINNAGMTHVSSVIDNPIEMVQKLFNLNIMSYYALIREVLPKMIKQKSGSIVMTSSVNGNVYFPPKKVAYSTSKAAVSAMGRCMSIELKQFNININVVTPAGVETKMAEDLRIWGQQMPVTVPPEDISPAYLFLASDLAIKKYRGRVLELHIIVDLLPKLQTVIGDKDLELKELTELAKEIFKKNEFKIYRKNSELIEFTLKFER</sequence>
<dbReference type="GO" id="GO:0032787">
    <property type="term" value="P:monocarboxylic acid metabolic process"/>
    <property type="evidence" value="ECO:0007669"/>
    <property type="project" value="UniProtKB-ARBA"/>
</dbReference>
<dbReference type="SUPFAM" id="SSF51735">
    <property type="entry name" value="NAD(P)-binding Rossmann-fold domains"/>
    <property type="match status" value="1"/>
</dbReference>
<dbReference type="PRINTS" id="PR00081">
    <property type="entry name" value="GDHRDH"/>
</dbReference>
<dbReference type="PANTHER" id="PTHR42879:SF2">
    <property type="entry name" value="3-OXOACYL-[ACYL-CARRIER-PROTEIN] REDUCTASE FABG"/>
    <property type="match status" value="1"/>
</dbReference>
<dbReference type="InterPro" id="IPR036291">
    <property type="entry name" value="NAD(P)-bd_dom_sf"/>
</dbReference>
<dbReference type="InterPro" id="IPR002347">
    <property type="entry name" value="SDR_fam"/>
</dbReference>
<comment type="similarity">
    <text evidence="1">Belongs to the short-chain dehydrogenases/reductases (SDR) family.</text>
</comment>
<reference evidence="2" key="1">
    <citation type="journal article" date="2015" name="Nature">
        <title>Complex archaea that bridge the gap between prokaryotes and eukaryotes.</title>
        <authorList>
            <person name="Spang A."/>
            <person name="Saw J.H."/>
            <person name="Jorgensen S.L."/>
            <person name="Zaremba-Niedzwiedzka K."/>
            <person name="Martijn J."/>
            <person name="Lind A.E."/>
            <person name="van Eijk R."/>
            <person name="Schleper C."/>
            <person name="Guy L."/>
            <person name="Ettema T.J."/>
        </authorList>
    </citation>
    <scope>NUCLEOTIDE SEQUENCE</scope>
</reference>
<gene>
    <name evidence="2" type="ORF">LCGC14_0468110</name>
</gene>
<proteinExistence type="inferred from homology"/>
<dbReference type="InterPro" id="IPR020904">
    <property type="entry name" value="Sc_DH/Rdtase_CS"/>
</dbReference>